<sequence length="188" mass="21737">MIDNCPITIGIDIAYRRDSSAVVAVGRHPEGNYYFRRGHRIWMPPVHIPDVTDFVLKVVARERVVGIFYDPFQYVGESQRLIDAGYEQLIHEVNQYAHSVEFSNCLHVTFQRGDYRAYTDAQIAGQYQWTNAEASERGWRIVKRKQTRQIDVVVAEAMALWGAMDNYDHMISEAYDEGQHAQNLEDLP</sequence>
<gene>
    <name evidence="1" type="ORF">MM415B03347_0004</name>
</gene>
<organism evidence="1">
    <name type="scientific">viral metagenome</name>
    <dbReference type="NCBI Taxonomy" id="1070528"/>
    <lineage>
        <taxon>unclassified sequences</taxon>
        <taxon>metagenomes</taxon>
        <taxon>organismal metagenomes</taxon>
    </lineage>
</organism>
<protein>
    <submittedName>
        <fullName evidence="1">Putative terminase</fullName>
    </submittedName>
</protein>
<dbReference type="EMBL" id="MT142992">
    <property type="protein sequence ID" value="QJA91505.1"/>
    <property type="molecule type" value="Genomic_DNA"/>
</dbReference>
<dbReference type="AlphaFoldDB" id="A0A6M3LEG1"/>
<dbReference type="Gene3D" id="3.30.420.240">
    <property type="match status" value="1"/>
</dbReference>
<evidence type="ECO:0000313" key="1">
    <source>
        <dbReference type="EMBL" id="QJA91505.1"/>
    </source>
</evidence>
<name>A0A6M3LEG1_9ZZZZ</name>
<reference evidence="1" key="1">
    <citation type="submission" date="2020-03" db="EMBL/GenBank/DDBJ databases">
        <title>The deep terrestrial virosphere.</title>
        <authorList>
            <person name="Holmfeldt K."/>
            <person name="Nilsson E."/>
            <person name="Simone D."/>
            <person name="Lopez-Fernandez M."/>
            <person name="Wu X."/>
            <person name="de Brujin I."/>
            <person name="Lundin D."/>
            <person name="Andersson A."/>
            <person name="Bertilsson S."/>
            <person name="Dopson M."/>
        </authorList>
    </citation>
    <scope>NUCLEOTIDE SEQUENCE</scope>
    <source>
        <strain evidence="1">MM415B03347</strain>
    </source>
</reference>
<proteinExistence type="predicted"/>
<accession>A0A6M3LEG1</accession>